<sequence>MTNKPPCRLRFKTWCSPRLEVIPYPNALYSCGYLREHNFQITTPRFGNCFVLLPYHMFVMRMGDDFRPMRGVVPAAQELSGGVLPVKSVFVHRFSKDNLPDMQQTSVMKNDLSLQTEIRAILVVRLDVPRLYRVA</sequence>
<dbReference type="AlphaFoldDB" id="A0A450THR1"/>
<organism evidence="1">
    <name type="scientific">Candidatus Kentrum sp. FW</name>
    <dbReference type="NCBI Taxonomy" id="2126338"/>
    <lineage>
        <taxon>Bacteria</taxon>
        <taxon>Pseudomonadati</taxon>
        <taxon>Pseudomonadota</taxon>
        <taxon>Gammaproteobacteria</taxon>
        <taxon>Candidatus Kentrum</taxon>
    </lineage>
</organism>
<evidence type="ECO:0000313" key="1">
    <source>
        <dbReference type="EMBL" id="VFJ66681.1"/>
    </source>
</evidence>
<dbReference type="EMBL" id="CAADFE010000010">
    <property type="protein sequence ID" value="VFJ66681.1"/>
    <property type="molecule type" value="Genomic_DNA"/>
</dbReference>
<accession>A0A450THR1</accession>
<name>A0A450THR1_9GAMM</name>
<gene>
    <name evidence="1" type="ORF">BECKFW1821C_GA0114237_101054</name>
</gene>
<protein>
    <submittedName>
        <fullName evidence="1">Uncharacterized protein</fullName>
    </submittedName>
</protein>
<proteinExistence type="predicted"/>
<dbReference type="PROSITE" id="PS51257">
    <property type="entry name" value="PROKAR_LIPOPROTEIN"/>
    <property type="match status" value="1"/>
</dbReference>
<reference evidence="1" key="1">
    <citation type="submission" date="2019-02" db="EMBL/GenBank/DDBJ databases">
        <authorList>
            <person name="Gruber-Vodicka R. H."/>
            <person name="Seah K. B. B."/>
        </authorList>
    </citation>
    <scope>NUCLEOTIDE SEQUENCE</scope>
    <source>
        <strain evidence="1">BECK_BZ131</strain>
    </source>
</reference>